<gene>
    <name evidence="2" type="ORF">AFUS01_LOCUS26164</name>
</gene>
<feature type="transmembrane region" description="Helical" evidence="1">
    <location>
        <begin position="17"/>
        <end position="37"/>
    </location>
</feature>
<keyword evidence="1" id="KW-0812">Transmembrane</keyword>
<organism evidence="2 3">
    <name type="scientific">Allacma fusca</name>
    <dbReference type="NCBI Taxonomy" id="39272"/>
    <lineage>
        <taxon>Eukaryota</taxon>
        <taxon>Metazoa</taxon>
        <taxon>Ecdysozoa</taxon>
        <taxon>Arthropoda</taxon>
        <taxon>Hexapoda</taxon>
        <taxon>Collembola</taxon>
        <taxon>Symphypleona</taxon>
        <taxon>Sminthuridae</taxon>
        <taxon>Allacma</taxon>
    </lineage>
</organism>
<comment type="caution">
    <text evidence="2">The sequence shown here is derived from an EMBL/GenBank/DDBJ whole genome shotgun (WGS) entry which is preliminary data.</text>
</comment>
<dbReference type="Proteomes" id="UP000708208">
    <property type="component" value="Unassembled WGS sequence"/>
</dbReference>
<proteinExistence type="predicted"/>
<keyword evidence="1" id="KW-0472">Membrane</keyword>
<keyword evidence="3" id="KW-1185">Reference proteome</keyword>
<accession>A0A8J2PBG8</accession>
<protein>
    <submittedName>
        <fullName evidence="2">Uncharacterized protein</fullName>
    </submittedName>
</protein>
<feature type="non-terminal residue" evidence="2">
    <location>
        <position position="80"/>
    </location>
</feature>
<evidence type="ECO:0000313" key="3">
    <source>
        <dbReference type="Proteomes" id="UP000708208"/>
    </source>
</evidence>
<dbReference type="AlphaFoldDB" id="A0A8J2PBG8"/>
<feature type="non-terminal residue" evidence="2">
    <location>
        <position position="1"/>
    </location>
</feature>
<evidence type="ECO:0000313" key="2">
    <source>
        <dbReference type="EMBL" id="CAG7815488.1"/>
    </source>
</evidence>
<reference evidence="2" key="1">
    <citation type="submission" date="2021-06" db="EMBL/GenBank/DDBJ databases">
        <authorList>
            <person name="Hodson N. C."/>
            <person name="Mongue J. A."/>
            <person name="Jaron S. K."/>
        </authorList>
    </citation>
    <scope>NUCLEOTIDE SEQUENCE</scope>
</reference>
<evidence type="ECO:0000256" key="1">
    <source>
        <dbReference type="SAM" id="Phobius"/>
    </source>
</evidence>
<keyword evidence="1" id="KW-1133">Transmembrane helix</keyword>
<sequence length="80" mass="8767">TFVIIYVNNSVRDECLYLLRLSIIFGGSLGLLIDLLAGLRTSFAGGPANLFIVFFLVEVKIQMVEENANCSAEHQEGGFV</sequence>
<name>A0A8J2PBG8_9HEXA</name>
<dbReference type="EMBL" id="CAJVCH010345332">
    <property type="protein sequence ID" value="CAG7815488.1"/>
    <property type="molecule type" value="Genomic_DNA"/>
</dbReference>